<evidence type="ECO:0000256" key="2">
    <source>
        <dbReference type="ARBA" id="ARBA00022448"/>
    </source>
</evidence>
<proteinExistence type="inferred from homology"/>
<sequence length="198" mass="22741">MKPSFEKPSTRLLPSGFLLPSIHAWPAFFTPQPYLNNNAAALEQWTHLILSYARHCRLWHLRREDAEITGSEWNEVLRNERINRRLQSDYLSQIMAHLVARSQATYDPPNQTHTILLFWRTPEEWADVLYQWADTTGQLNTILTLYEITDPPVSSPLSGIPMSLLRHAITILTKSGRAQIIGVADGEGVRFLQRVGRQ</sequence>
<dbReference type="Pfam" id="PF05871">
    <property type="entry name" value="ESCRT-II"/>
    <property type="match status" value="1"/>
</dbReference>
<dbReference type="OrthoDB" id="245150at2759"/>
<evidence type="ECO:0000313" key="4">
    <source>
        <dbReference type="EMBL" id="KIY46655.1"/>
    </source>
</evidence>
<comment type="similarity">
    <text evidence="1">Belongs to the VPS25 family.</text>
</comment>
<accession>A0A0D7A7D2</accession>
<dbReference type="InterPro" id="IPR036388">
    <property type="entry name" value="WH-like_DNA-bd_sf"/>
</dbReference>
<dbReference type="GO" id="GO:0000814">
    <property type="term" value="C:ESCRT II complex"/>
    <property type="evidence" value="ECO:0007669"/>
    <property type="project" value="InterPro"/>
</dbReference>
<dbReference type="InterPro" id="IPR036390">
    <property type="entry name" value="WH_DNA-bd_sf"/>
</dbReference>
<protein>
    <submittedName>
        <fullName evidence="4">ESCRT-II complex, vps25 subunit</fullName>
    </submittedName>
</protein>
<dbReference type="GO" id="GO:0042803">
    <property type="term" value="F:protein homodimerization activity"/>
    <property type="evidence" value="ECO:0007669"/>
    <property type="project" value="TreeGrafter"/>
</dbReference>
<dbReference type="AlphaFoldDB" id="A0A0D7A7D2"/>
<keyword evidence="2" id="KW-0813">Transport</keyword>
<dbReference type="InterPro" id="IPR014041">
    <property type="entry name" value="ESCRT-II_cplx_Vps25-sub_N"/>
</dbReference>
<gene>
    <name evidence="4" type="ORF">FISHEDRAFT_66404</name>
</gene>
<dbReference type="SUPFAM" id="SSF46785">
    <property type="entry name" value="Winged helix' DNA-binding domain"/>
    <property type="match status" value="2"/>
</dbReference>
<evidence type="ECO:0000256" key="3">
    <source>
        <dbReference type="ARBA" id="ARBA00022927"/>
    </source>
</evidence>
<name>A0A0D7A7D2_9AGAR</name>
<dbReference type="Gene3D" id="1.10.10.570">
    <property type="entry name" value="Winged helix' DNA-binding domain. Chain C. Domain 1"/>
    <property type="match status" value="1"/>
</dbReference>
<dbReference type="InterPro" id="IPR008570">
    <property type="entry name" value="ESCRT-II_cplx_Vps25-sub"/>
</dbReference>
<keyword evidence="3" id="KW-0653">Protein transport</keyword>
<evidence type="ECO:0000313" key="5">
    <source>
        <dbReference type="Proteomes" id="UP000054144"/>
    </source>
</evidence>
<dbReference type="Proteomes" id="UP000054144">
    <property type="component" value="Unassembled WGS sequence"/>
</dbReference>
<dbReference type="Gene3D" id="1.10.10.10">
    <property type="entry name" value="Winged helix-like DNA-binding domain superfamily/Winged helix DNA-binding domain"/>
    <property type="match status" value="1"/>
</dbReference>
<keyword evidence="5" id="KW-1185">Reference proteome</keyword>
<dbReference type="PANTHER" id="PTHR13149">
    <property type="entry name" value="VACUOLAR PROTEIN SORTING-ASSOCIATED PROTEIN VPS25"/>
    <property type="match status" value="1"/>
</dbReference>
<organism evidence="4 5">
    <name type="scientific">Fistulina hepatica ATCC 64428</name>
    <dbReference type="NCBI Taxonomy" id="1128425"/>
    <lineage>
        <taxon>Eukaryota</taxon>
        <taxon>Fungi</taxon>
        <taxon>Dikarya</taxon>
        <taxon>Basidiomycota</taxon>
        <taxon>Agaricomycotina</taxon>
        <taxon>Agaricomycetes</taxon>
        <taxon>Agaricomycetidae</taxon>
        <taxon>Agaricales</taxon>
        <taxon>Fistulinaceae</taxon>
        <taxon>Fistulina</taxon>
    </lineage>
</organism>
<reference evidence="4 5" key="1">
    <citation type="journal article" date="2015" name="Fungal Genet. Biol.">
        <title>Evolution of novel wood decay mechanisms in Agaricales revealed by the genome sequences of Fistulina hepatica and Cylindrobasidium torrendii.</title>
        <authorList>
            <person name="Floudas D."/>
            <person name="Held B.W."/>
            <person name="Riley R."/>
            <person name="Nagy L.G."/>
            <person name="Koehler G."/>
            <person name="Ransdell A.S."/>
            <person name="Younus H."/>
            <person name="Chow J."/>
            <person name="Chiniquy J."/>
            <person name="Lipzen A."/>
            <person name="Tritt A."/>
            <person name="Sun H."/>
            <person name="Haridas S."/>
            <person name="LaButti K."/>
            <person name="Ohm R.A."/>
            <person name="Kues U."/>
            <person name="Blanchette R.A."/>
            <person name="Grigoriev I.V."/>
            <person name="Minto R.E."/>
            <person name="Hibbett D.S."/>
        </authorList>
    </citation>
    <scope>NUCLEOTIDE SEQUENCE [LARGE SCALE GENOMIC DNA]</scope>
    <source>
        <strain evidence="4 5">ATCC 64428</strain>
    </source>
</reference>
<evidence type="ECO:0000256" key="1">
    <source>
        <dbReference type="ARBA" id="ARBA00009674"/>
    </source>
</evidence>
<dbReference type="GO" id="GO:0005198">
    <property type="term" value="F:structural molecule activity"/>
    <property type="evidence" value="ECO:0007669"/>
    <property type="project" value="TreeGrafter"/>
</dbReference>
<dbReference type="PANTHER" id="PTHR13149:SF0">
    <property type="entry name" value="VACUOLAR PROTEIN-SORTING-ASSOCIATED PROTEIN 25"/>
    <property type="match status" value="1"/>
</dbReference>
<dbReference type="GO" id="GO:0043328">
    <property type="term" value="P:protein transport to vacuole involved in ubiquitin-dependent protein catabolic process via the multivesicular body sorting pathway"/>
    <property type="evidence" value="ECO:0007669"/>
    <property type="project" value="TreeGrafter"/>
</dbReference>
<dbReference type="EMBL" id="KN882026">
    <property type="protein sequence ID" value="KIY46655.1"/>
    <property type="molecule type" value="Genomic_DNA"/>
</dbReference>